<dbReference type="Pfam" id="PF01796">
    <property type="entry name" value="OB_ChsH2_C"/>
    <property type="match status" value="1"/>
</dbReference>
<dbReference type="Proteomes" id="UP000255082">
    <property type="component" value="Unassembled WGS sequence"/>
</dbReference>
<feature type="domain" description="ChsH2 C-terminal OB-fold" evidence="1">
    <location>
        <begin position="40"/>
        <end position="106"/>
    </location>
</feature>
<reference evidence="2 3" key="1">
    <citation type="submission" date="2018-06" db="EMBL/GenBank/DDBJ databases">
        <authorList>
            <consortium name="Pathogen Informatics"/>
            <person name="Doyle S."/>
        </authorList>
    </citation>
    <scope>NUCLEOTIDE SEQUENCE [LARGE SCALE GENOMIC DNA]</scope>
    <source>
        <strain evidence="2 3">NCTC13184</strain>
    </source>
</reference>
<dbReference type="AlphaFoldDB" id="A0A378WUL0"/>
<dbReference type="InterPro" id="IPR002878">
    <property type="entry name" value="ChsH2_C"/>
</dbReference>
<dbReference type="RefSeq" id="WP_062964234.1">
    <property type="nucleotide sequence ID" value="NZ_JAJFOE010000001.1"/>
</dbReference>
<dbReference type="OrthoDB" id="4714412at2"/>
<evidence type="ECO:0000313" key="3">
    <source>
        <dbReference type="Proteomes" id="UP000255082"/>
    </source>
</evidence>
<dbReference type="InterPro" id="IPR052513">
    <property type="entry name" value="Thioester_dehydratase-like"/>
</dbReference>
<dbReference type="EMBL" id="UGRU01000001">
    <property type="protein sequence ID" value="SUA45030.1"/>
    <property type="molecule type" value="Genomic_DNA"/>
</dbReference>
<accession>A0A378WUL0</accession>
<protein>
    <submittedName>
        <fullName evidence="2">Predicted nucleic-acid-binding protein containing a Zn-ribbon</fullName>
    </submittedName>
</protein>
<evidence type="ECO:0000259" key="1">
    <source>
        <dbReference type="Pfam" id="PF01796"/>
    </source>
</evidence>
<organism evidence="2 3">
    <name type="scientific">Nocardia africana</name>
    <dbReference type="NCBI Taxonomy" id="134964"/>
    <lineage>
        <taxon>Bacteria</taxon>
        <taxon>Bacillati</taxon>
        <taxon>Actinomycetota</taxon>
        <taxon>Actinomycetes</taxon>
        <taxon>Mycobacteriales</taxon>
        <taxon>Nocardiaceae</taxon>
        <taxon>Nocardia</taxon>
    </lineage>
</organism>
<evidence type="ECO:0000313" key="2">
    <source>
        <dbReference type="EMBL" id="SUA45030.1"/>
    </source>
</evidence>
<sequence>MGVAELRTLEGSRCATCGTVAFPACAMCGRCATPTATTIPLSDHGVVWAYTVQRFAPKSPPYVAPAEGFSPFAVGYVELPEGVRIEAVLDCTDFAELDGAQVRLVAVAPVPRFATRTFIQEGKAQ</sequence>
<name>A0A378WUL0_9NOCA</name>
<gene>
    <name evidence="2" type="ORF">NCTC13184_03552</name>
</gene>
<proteinExistence type="predicted"/>
<dbReference type="PANTHER" id="PTHR34075:SF5">
    <property type="entry name" value="BLR3430 PROTEIN"/>
    <property type="match status" value="1"/>
</dbReference>
<dbReference type="SUPFAM" id="SSF50249">
    <property type="entry name" value="Nucleic acid-binding proteins"/>
    <property type="match status" value="1"/>
</dbReference>
<dbReference type="InterPro" id="IPR012340">
    <property type="entry name" value="NA-bd_OB-fold"/>
</dbReference>
<dbReference type="PANTHER" id="PTHR34075">
    <property type="entry name" value="BLR3430 PROTEIN"/>
    <property type="match status" value="1"/>
</dbReference>